<protein>
    <submittedName>
        <fullName evidence="2">Uncharacterized protein</fullName>
    </submittedName>
</protein>
<gene>
    <name evidence="2" type="ORF">C1I98_06695</name>
</gene>
<proteinExistence type="predicted"/>
<keyword evidence="3" id="KW-1185">Reference proteome</keyword>
<dbReference type="EMBL" id="POUA01000032">
    <property type="protein sequence ID" value="PZG52857.1"/>
    <property type="molecule type" value="Genomic_DNA"/>
</dbReference>
<dbReference type="AlphaFoldDB" id="A0A2W2I3Z4"/>
<evidence type="ECO:0000256" key="1">
    <source>
        <dbReference type="SAM" id="SignalP"/>
    </source>
</evidence>
<evidence type="ECO:0000313" key="2">
    <source>
        <dbReference type="EMBL" id="PZG52857.1"/>
    </source>
</evidence>
<sequence length="74" mass="8032">MRKALTKIGAGTALLAGSIFLAQAPAQAAQWYAAGYYSSYGACDAAGDEMKAEGAAWSTDCRKKGSRWQLWYYR</sequence>
<keyword evidence="1" id="KW-0732">Signal</keyword>
<reference evidence="2 3" key="1">
    <citation type="submission" date="2018-01" db="EMBL/GenBank/DDBJ databases">
        <title>Draft genome sequence of Sphaerisporangium sp. 7K107.</title>
        <authorList>
            <person name="Sahin N."/>
            <person name="Saygin H."/>
            <person name="Ay H."/>
        </authorList>
    </citation>
    <scope>NUCLEOTIDE SEQUENCE [LARGE SCALE GENOMIC DNA]</scope>
    <source>
        <strain evidence="2 3">7K107</strain>
    </source>
</reference>
<name>A0A2W2I3Z4_9ACTN</name>
<dbReference type="RefSeq" id="WP_111166202.1">
    <property type="nucleotide sequence ID" value="NZ_POUA01000032.1"/>
</dbReference>
<accession>A0A2W2I3Z4</accession>
<feature type="chain" id="PRO_5015956639" evidence="1">
    <location>
        <begin position="29"/>
        <end position="74"/>
    </location>
</feature>
<feature type="signal peptide" evidence="1">
    <location>
        <begin position="1"/>
        <end position="28"/>
    </location>
</feature>
<comment type="caution">
    <text evidence="2">The sequence shown here is derived from an EMBL/GenBank/DDBJ whole genome shotgun (WGS) entry which is preliminary data.</text>
</comment>
<evidence type="ECO:0000313" key="3">
    <source>
        <dbReference type="Proteomes" id="UP000248544"/>
    </source>
</evidence>
<organism evidence="2 3">
    <name type="scientific">Spongiactinospora gelatinilytica</name>
    <dbReference type="NCBI Taxonomy" id="2666298"/>
    <lineage>
        <taxon>Bacteria</taxon>
        <taxon>Bacillati</taxon>
        <taxon>Actinomycetota</taxon>
        <taxon>Actinomycetes</taxon>
        <taxon>Streptosporangiales</taxon>
        <taxon>Streptosporangiaceae</taxon>
        <taxon>Spongiactinospora</taxon>
    </lineage>
</organism>
<dbReference type="Proteomes" id="UP000248544">
    <property type="component" value="Unassembled WGS sequence"/>
</dbReference>